<keyword evidence="12" id="KW-1185">Reference proteome</keyword>
<name>A0ABX0ZKA7_9ACTN</name>
<sequence>MRFERKRTRVGLVAAAALPLVASALALSTQSASADQASGRQLLTGTKPQWATAQADKGATADSAKVTVRVYLAGKDAKGLAAYAKSVSDPNSADYGHYLTAAQAQKAYGATKEQVAAVTAWLKSAGLKVTGSNQHYLTVTGDVAAAEKAFGTQLHNYTKSGHVYRAPTGTASAPASLKGAVLTVTGLDTAPKKSTHDDELPPPGEVFKNAGPFSTYYGSKTASKYPSAYGSKAPYAIQGYTGDQLRAAYGAGKYTGKGVTVAITDAYASPYIAQDAARYAKDTGGQKYKKGQLSQVLPSDYNSTEDCDAGGWYGEETLDVEAVHAVAPDADIVYVGGASCFDDDLLDALNKVVDNHLADIVSNSWGDVEANETPDIAAAYDQVFQQGAVEGIGFYFSSGDSGDNVASTGVKQADTPGNSPWATSVGGTSLAVGKNDKYLFETGWGTLRAPLSADGKSWTGFPGPYTSGAGGGTSKLYDQPYYQRGVVPDSLALANGGGVKQRVEPDISAVADPNTGFLVGQTQSYPDGSLKYSTYRIGGTSLAAPVIAGVQALAEQARHGIAIGFANPLIYSKYGTPVYHDVTDHPLGQGQGLAVVRVDYANSLDDSDGTIVSLRTLGADASLHATVGYDDVTGVGTPAKGYVTSSLPPKHKK</sequence>
<dbReference type="PROSITE" id="PS51695">
    <property type="entry name" value="SEDOLISIN"/>
    <property type="match status" value="1"/>
</dbReference>
<dbReference type="PROSITE" id="PS00138">
    <property type="entry name" value="SUBTILASE_SER"/>
    <property type="match status" value="1"/>
</dbReference>
<evidence type="ECO:0000256" key="6">
    <source>
        <dbReference type="ARBA" id="ARBA00022837"/>
    </source>
</evidence>
<keyword evidence="2" id="KW-0645">Protease</keyword>
<dbReference type="InterPro" id="IPR050819">
    <property type="entry name" value="Tripeptidyl-peptidase_I"/>
</dbReference>
<organism evidence="11 12">
    <name type="scientific">Actinacidiphila epipremni</name>
    <dbReference type="NCBI Taxonomy" id="2053013"/>
    <lineage>
        <taxon>Bacteria</taxon>
        <taxon>Bacillati</taxon>
        <taxon>Actinomycetota</taxon>
        <taxon>Actinomycetes</taxon>
        <taxon>Kitasatosporales</taxon>
        <taxon>Streptomycetaceae</taxon>
        <taxon>Actinacidiphila</taxon>
    </lineage>
</organism>
<dbReference type="SUPFAM" id="SSF54897">
    <property type="entry name" value="Protease propeptides/inhibitors"/>
    <property type="match status" value="1"/>
</dbReference>
<keyword evidence="9" id="KW-0732">Signal</keyword>
<reference evidence="11 12" key="1">
    <citation type="submission" date="2020-03" db="EMBL/GenBank/DDBJ databases">
        <title>WGS of actinomycetes isolated from Thailand.</title>
        <authorList>
            <person name="Thawai C."/>
        </authorList>
    </citation>
    <scope>NUCLEOTIDE SEQUENCE [LARGE SCALE GENOMIC DNA]</scope>
    <source>
        <strain evidence="11 12">PRB2-1</strain>
    </source>
</reference>
<comment type="caution">
    <text evidence="11">The sequence shown here is derived from an EMBL/GenBank/DDBJ whole genome shotgun (WGS) entry which is preliminary data.</text>
</comment>
<dbReference type="PROSITE" id="PS51892">
    <property type="entry name" value="SUBTILASE"/>
    <property type="match status" value="1"/>
</dbReference>
<keyword evidence="6" id="KW-0106">Calcium</keyword>
<dbReference type="Proteomes" id="UP000734511">
    <property type="component" value="Unassembled WGS sequence"/>
</dbReference>
<evidence type="ECO:0000256" key="2">
    <source>
        <dbReference type="ARBA" id="ARBA00022670"/>
    </source>
</evidence>
<feature type="chain" id="PRO_5046521692" evidence="9">
    <location>
        <begin position="35"/>
        <end position="653"/>
    </location>
</feature>
<dbReference type="InterPro" id="IPR030400">
    <property type="entry name" value="Sedolisin_dom"/>
</dbReference>
<evidence type="ECO:0000256" key="7">
    <source>
        <dbReference type="ARBA" id="ARBA00023145"/>
    </source>
</evidence>
<protein>
    <submittedName>
        <fullName evidence="11">S8/S53 family peptidase</fullName>
    </submittedName>
</protein>
<evidence type="ECO:0000256" key="8">
    <source>
        <dbReference type="PROSITE-ProRule" id="PRU01240"/>
    </source>
</evidence>
<dbReference type="PANTHER" id="PTHR14218:SF15">
    <property type="entry name" value="TRIPEPTIDYL-PEPTIDASE 1"/>
    <property type="match status" value="1"/>
</dbReference>
<keyword evidence="3" id="KW-0479">Metal-binding</keyword>
<feature type="domain" description="Peptidase S53" evidence="10">
    <location>
        <begin position="239"/>
        <end position="650"/>
    </location>
</feature>
<dbReference type="InterPro" id="IPR036852">
    <property type="entry name" value="Peptidase_S8/S53_dom_sf"/>
</dbReference>
<evidence type="ECO:0000256" key="1">
    <source>
        <dbReference type="ARBA" id="ARBA00001913"/>
    </source>
</evidence>
<dbReference type="PANTHER" id="PTHR14218">
    <property type="entry name" value="PROTEASE S8 TRIPEPTIDYL PEPTIDASE I CLN2"/>
    <property type="match status" value="1"/>
</dbReference>
<comment type="caution">
    <text evidence="8">Lacks conserved residue(s) required for the propagation of feature annotation.</text>
</comment>
<evidence type="ECO:0000256" key="5">
    <source>
        <dbReference type="ARBA" id="ARBA00022825"/>
    </source>
</evidence>
<evidence type="ECO:0000256" key="9">
    <source>
        <dbReference type="SAM" id="SignalP"/>
    </source>
</evidence>
<dbReference type="EMBL" id="JAATEJ010000001">
    <property type="protein sequence ID" value="NJP42106.1"/>
    <property type="molecule type" value="Genomic_DNA"/>
</dbReference>
<feature type="signal peptide" evidence="9">
    <location>
        <begin position="1"/>
        <end position="34"/>
    </location>
</feature>
<dbReference type="InterPro" id="IPR000209">
    <property type="entry name" value="Peptidase_S8/S53_dom"/>
</dbReference>
<gene>
    <name evidence="11" type="ORF">HCN08_01545</name>
</gene>
<dbReference type="Gene3D" id="3.40.50.200">
    <property type="entry name" value="Peptidase S8/S53 domain"/>
    <property type="match status" value="1"/>
</dbReference>
<dbReference type="InterPro" id="IPR015366">
    <property type="entry name" value="S53_propep"/>
</dbReference>
<keyword evidence="7" id="KW-0865">Zymogen</keyword>
<dbReference type="InterPro" id="IPR023828">
    <property type="entry name" value="Peptidase_S8_Ser-AS"/>
</dbReference>
<evidence type="ECO:0000313" key="12">
    <source>
        <dbReference type="Proteomes" id="UP000734511"/>
    </source>
</evidence>
<evidence type="ECO:0000256" key="3">
    <source>
        <dbReference type="ARBA" id="ARBA00022723"/>
    </source>
</evidence>
<comment type="similarity">
    <text evidence="8">Belongs to the peptidase S8 family.</text>
</comment>
<accession>A0ABX0ZKA7</accession>
<dbReference type="SMART" id="SM00944">
    <property type="entry name" value="Pro-kuma_activ"/>
    <property type="match status" value="1"/>
</dbReference>
<evidence type="ECO:0000256" key="4">
    <source>
        <dbReference type="ARBA" id="ARBA00022801"/>
    </source>
</evidence>
<dbReference type="SUPFAM" id="SSF52743">
    <property type="entry name" value="Subtilisin-like"/>
    <property type="match status" value="1"/>
</dbReference>
<dbReference type="Pfam" id="PF00082">
    <property type="entry name" value="Peptidase_S8"/>
    <property type="match status" value="1"/>
</dbReference>
<proteinExistence type="inferred from homology"/>
<keyword evidence="4" id="KW-0378">Hydrolase</keyword>
<dbReference type="CDD" id="cd04056">
    <property type="entry name" value="Peptidases_S53"/>
    <property type="match status" value="1"/>
</dbReference>
<dbReference type="RefSeq" id="WP_167980958.1">
    <property type="nucleotide sequence ID" value="NZ_JAATEJ010000001.1"/>
</dbReference>
<evidence type="ECO:0000259" key="10">
    <source>
        <dbReference type="PROSITE" id="PS51695"/>
    </source>
</evidence>
<dbReference type="Pfam" id="PF09286">
    <property type="entry name" value="Pro-kuma_activ"/>
    <property type="match status" value="1"/>
</dbReference>
<comment type="cofactor">
    <cofactor evidence="1">
        <name>Ca(2+)</name>
        <dbReference type="ChEBI" id="CHEBI:29108"/>
    </cofactor>
</comment>
<evidence type="ECO:0000313" key="11">
    <source>
        <dbReference type="EMBL" id="NJP42106.1"/>
    </source>
</evidence>
<dbReference type="CDD" id="cd11377">
    <property type="entry name" value="Pro-peptidase_S53"/>
    <property type="match status" value="1"/>
</dbReference>
<keyword evidence="5" id="KW-0720">Serine protease</keyword>